<organism evidence="13 14">
    <name type="scientific">Segnochrobactrum spirostomi</name>
    <dbReference type="NCBI Taxonomy" id="2608987"/>
    <lineage>
        <taxon>Bacteria</taxon>
        <taxon>Pseudomonadati</taxon>
        <taxon>Pseudomonadota</taxon>
        <taxon>Alphaproteobacteria</taxon>
        <taxon>Hyphomicrobiales</taxon>
        <taxon>Segnochrobactraceae</taxon>
        <taxon>Segnochrobactrum</taxon>
    </lineage>
</organism>
<dbReference type="GO" id="GO:0005524">
    <property type="term" value="F:ATP binding"/>
    <property type="evidence" value="ECO:0007669"/>
    <property type="project" value="UniProtKB-KW"/>
</dbReference>
<name>A0A6A7Y840_9HYPH</name>
<dbReference type="PANTHER" id="PTHR42771">
    <property type="entry name" value="IRON(3+)-HYDROXAMATE IMPORT ATP-BINDING PROTEIN FHUC"/>
    <property type="match status" value="1"/>
</dbReference>
<dbReference type="Proteomes" id="UP000332515">
    <property type="component" value="Unassembled WGS sequence"/>
</dbReference>
<dbReference type="CDD" id="cd03214">
    <property type="entry name" value="ABC_Iron-Siderophores_B12_Hemin"/>
    <property type="match status" value="1"/>
</dbReference>
<dbReference type="FunFam" id="3.40.50.300:FF:000134">
    <property type="entry name" value="Iron-enterobactin ABC transporter ATP-binding protein"/>
    <property type="match status" value="1"/>
</dbReference>
<evidence type="ECO:0000256" key="11">
    <source>
        <dbReference type="SAM" id="MobiDB-lite"/>
    </source>
</evidence>
<keyword evidence="3" id="KW-0813">Transport</keyword>
<evidence type="ECO:0000313" key="13">
    <source>
        <dbReference type="EMBL" id="MQT14161.1"/>
    </source>
</evidence>
<sequence length="281" mass="30563">MLLTCSALSVSYGRRKALSGLDLSIGSGEIRALIGPNGSGKSTALQALAGLIRPDEGHVALDGRAVGTLSRRDLAKRLAFLPQQPSAPDEMTVGQLVRQGRFAHVGLLRSYSSRDEEAIQWALESTGLTALADRSLRELSGGERQRAWISAAIAQEAGILLLDEPTSFLDIGYQIEVLDLVHRLSRERGVTIVMSIHDLNQAMSICDRICLLQEGKRVFDGVPDDLARSGLIEHVFRVKGRFVQLAPDTPPHFDVELARRAASPRTTDGLSPATLERRLAR</sequence>
<dbReference type="Gene3D" id="3.40.50.300">
    <property type="entry name" value="P-loop containing nucleotide triphosphate hydrolases"/>
    <property type="match status" value="1"/>
</dbReference>
<keyword evidence="10" id="KW-0472">Membrane</keyword>
<gene>
    <name evidence="13" type="ORF">F0357_16220</name>
</gene>
<dbReference type="EMBL" id="VWNA01000001">
    <property type="protein sequence ID" value="MQT14161.1"/>
    <property type="molecule type" value="Genomic_DNA"/>
</dbReference>
<dbReference type="InterPro" id="IPR051535">
    <property type="entry name" value="Siderophore_ABC-ATPase"/>
</dbReference>
<evidence type="ECO:0000256" key="2">
    <source>
        <dbReference type="ARBA" id="ARBA00005417"/>
    </source>
</evidence>
<keyword evidence="14" id="KW-1185">Reference proteome</keyword>
<keyword evidence="7 13" id="KW-0067">ATP-binding</keyword>
<feature type="domain" description="ABC transporter" evidence="12">
    <location>
        <begin position="3"/>
        <end position="239"/>
    </location>
</feature>
<evidence type="ECO:0000256" key="10">
    <source>
        <dbReference type="ARBA" id="ARBA00023136"/>
    </source>
</evidence>
<dbReference type="SMART" id="SM00382">
    <property type="entry name" value="AAA"/>
    <property type="match status" value="1"/>
</dbReference>
<dbReference type="InterPro" id="IPR017871">
    <property type="entry name" value="ABC_transporter-like_CS"/>
</dbReference>
<dbReference type="GO" id="GO:0006826">
    <property type="term" value="P:iron ion transport"/>
    <property type="evidence" value="ECO:0007669"/>
    <property type="project" value="UniProtKB-KW"/>
</dbReference>
<protein>
    <submittedName>
        <fullName evidence="13">ABC transporter ATP-binding protein</fullName>
    </submittedName>
</protein>
<dbReference type="PROSITE" id="PS00211">
    <property type="entry name" value="ABC_TRANSPORTER_1"/>
    <property type="match status" value="1"/>
</dbReference>
<keyword evidence="5" id="KW-0410">Iron transport</keyword>
<dbReference type="GO" id="GO:0005886">
    <property type="term" value="C:plasma membrane"/>
    <property type="evidence" value="ECO:0007669"/>
    <property type="project" value="UniProtKB-SubCell"/>
</dbReference>
<keyword evidence="4" id="KW-1003">Cell membrane</keyword>
<dbReference type="AlphaFoldDB" id="A0A6A7Y840"/>
<keyword evidence="6" id="KW-0547">Nucleotide-binding</keyword>
<evidence type="ECO:0000259" key="12">
    <source>
        <dbReference type="PROSITE" id="PS50893"/>
    </source>
</evidence>
<keyword evidence="9" id="KW-0406">Ion transport</keyword>
<dbReference type="RefSeq" id="WP_153484323.1">
    <property type="nucleotide sequence ID" value="NZ_VWNA01000001.1"/>
</dbReference>
<feature type="region of interest" description="Disordered" evidence="11">
    <location>
        <begin position="261"/>
        <end position="281"/>
    </location>
</feature>
<proteinExistence type="inferred from homology"/>
<dbReference type="InterPro" id="IPR003593">
    <property type="entry name" value="AAA+_ATPase"/>
</dbReference>
<evidence type="ECO:0000256" key="9">
    <source>
        <dbReference type="ARBA" id="ARBA00023065"/>
    </source>
</evidence>
<evidence type="ECO:0000256" key="7">
    <source>
        <dbReference type="ARBA" id="ARBA00022840"/>
    </source>
</evidence>
<reference evidence="13 14" key="1">
    <citation type="submission" date="2019-09" db="EMBL/GenBank/DDBJ databases">
        <title>Segnochrobactrum spirostomi gen. nov., sp. nov., isolated from the ciliate Spirostomum cf. yagiui and description of a novel family, Segnochrobactraceae fam. nov. within the order Rhizobiales of the class Alphaproteobacteria.</title>
        <authorList>
            <person name="Akter S."/>
            <person name="Shazib S.U.A."/>
            <person name="Shin M.K."/>
        </authorList>
    </citation>
    <scope>NUCLEOTIDE SEQUENCE [LARGE SCALE GENOMIC DNA]</scope>
    <source>
        <strain evidence="13 14">Sp-1</strain>
    </source>
</reference>
<dbReference type="Pfam" id="PF00005">
    <property type="entry name" value="ABC_tran"/>
    <property type="match status" value="1"/>
</dbReference>
<comment type="similarity">
    <text evidence="2">Belongs to the ABC transporter superfamily.</text>
</comment>
<dbReference type="InterPro" id="IPR003439">
    <property type="entry name" value="ABC_transporter-like_ATP-bd"/>
</dbReference>
<comment type="subcellular location">
    <subcellularLocation>
        <location evidence="1">Cell membrane</location>
        <topology evidence="1">Peripheral membrane protein</topology>
    </subcellularLocation>
</comment>
<evidence type="ECO:0000256" key="8">
    <source>
        <dbReference type="ARBA" id="ARBA00023004"/>
    </source>
</evidence>
<evidence type="ECO:0000313" key="14">
    <source>
        <dbReference type="Proteomes" id="UP000332515"/>
    </source>
</evidence>
<comment type="caution">
    <text evidence="13">The sequence shown here is derived from an EMBL/GenBank/DDBJ whole genome shotgun (WGS) entry which is preliminary data.</text>
</comment>
<dbReference type="GO" id="GO:0016887">
    <property type="term" value="F:ATP hydrolysis activity"/>
    <property type="evidence" value="ECO:0007669"/>
    <property type="project" value="InterPro"/>
</dbReference>
<dbReference type="PANTHER" id="PTHR42771:SF2">
    <property type="entry name" value="IRON(3+)-HYDROXAMATE IMPORT ATP-BINDING PROTEIN FHUC"/>
    <property type="match status" value="1"/>
</dbReference>
<evidence type="ECO:0000256" key="4">
    <source>
        <dbReference type="ARBA" id="ARBA00022475"/>
    </source>
</evidence>
<dbReference type="InterPro" id="IPR027417">
    <property type="entry name" value="P-loop_NTPase"/>
</dbReference>
<dbReference type="SUPFAM" id="SSF52540">
    <property type="entry name" value="P-loop containing nucleoside triphosphate hydrolases"/>
    <property type="match status" value="1"/>
</dbReference>
<accession>A0A6A7Y840</accession>
<evidence type="ECO:0000256" key="1">
    <source>
        <dbReference type="ARBA" id="ARBA00004202"/>
    </source>
</evidence>
<evidence type="ECO:0000256" key="5">
    <source>
        <dbReference type="ARBA" id="ARBA00022496"/>
    </source>
</evidence>
<evidence type="ECO:0000256" key="6">
    <source>
        <dbReference type="ARBA" id="ARBA00022741"/>
    </source>
</evidence>
<evidence type="ECO:0000256" key="3">
    <source>
        <dbReference type="ARBA" id="ARBA00022448"/>
    </source>
</evidence>
<keyword evidence="8" id="KW-0408">Iron</keyword>
<dbReference type="PROSITE" id="PS50893">
    <property type="entry name" value="ABC_TRANSPORTER_2"/>
    <property type="match status" value="1"/>
</dbReference>